<protein>
    <submittedName>
        <fullName evidence="1">Uncharacterized protein</fullName>
    </submittedName>
</protein>
<name>A0AAU8JG29_9CYAN</name>
<dbReference type="AlphaFoldDB" id="A0AAU8JG29"/>
<proteinExistence type="predicted"/>
<sequence length="52" mass="5972">MTDFEGMICQGDPWRSLYRHCLGSLSYQRGEIEAVVYRGSCLSRQLFIEAVV</sequence>
<dbReference type="EMBL" id="CP159837">
    <property type="protein sequence ID" value="XCM37748.1"/>
    <property type="molecule type" value="Genomic_DNA"/>
</dbReference>
<accession>A0AAU8JG29</accession>
<organism evidence="1">
    <name type="scientific">Planktothricoides raciborskii GIHE-MW2</name>
    <dbReference type="NCBI Taxonomy" id="2792601"/>
    <lineage>
        <taxon>Bacteria</taxon>
        <taxon>Bacillati</taxon>
        <taxon>Cyanobacteriota</taxon>
        <taxon>Cyanophyceae</taxon>
        <taxon>Oscillatoriophycideae</taxon>
        <taxon>Oscillatoriales</taxon>
        <taxon>Oscillatoriaceae</taxon>
        <taxon>Planktothricoides</taxon>
    </lineage>
</organism>
<dbReference type="RefSeq" id="WP_156331910.1">
    <property type="nucleotide sequence ID" value="NZ_CP159837.1"/>
</dbReference>
<reference evidence="1" key="1">
    <citation type="submission" date="2024-07" db="EMBL/GenBank/DDBJ databases">
        <authorList>
            <person name="Kim Y.J."/>
            <person name="Jeong J.Y."/>
        </authorList>
    </citation>
    <scope>NUCLEOTIDE SEQUENCE</scope>
    <source>
        <strain evidence="1">GIHE-MW2</strain>
    </source>
</reference>
<evidence type="ECO:0000313" key="1">
    <source>
        <dbReference type="EMBL" id="XCM37748.1"/>
    </source>
</evidence>
<gene>
    <name evidence="1" type="ORF">ABWT76_000543</name>
</gene>